<dbReference type="Proteomes" id="UP001460270">
    <property type="component" value="Unassembled WGS sequence"/>
</dbReference>
<feature type="region of interest" description="Disordered" evidence="1">
    <location>
        <begin position="57"/>
        <end position="78"/>
    </location>
</feature>
<feature type="region of interest" description="Disordered" evidence="1">
    <location>
        <begin position="1"/>
        <end position="20"/>
    </location>
</feature>
<keyword evidence="3" id="KW-1185">Reference proteome</keyword>
<comment type="caution">
    <text evidence="2">The sequence shown here is derived from an EMBL/GenBank/DDBJ whole genome shotgun (WGS) entry which is preliminary data.</text>
</comment>
<dbReference type="AlphaFoldDB" id="A0AAW0PHW9"/>
<proteinExistence type="predicted"/>
<evidence type="ECO:0000256" key="1">
    <source>
        <dbReference type="SAM" id="MobiDB-lite"/>
    </source>
</evidence>
<organism evidence="2 3">
    <name type="scientific">Mugilogobius chulae</name>
    <name type="common">yellowstripe goby</name>
    <dbReference type="NCBI Taxonomy" id="88201"/>
    <lineage>
        <taxon>Eukaryota</taxon>
        <taxon>Metazoa</taxon>
        <taxon>Chordata</taxon>
        <taxon>Craniata</taxon>
        <taxon>Vertebrata</taxon>
        <taxon>Euteleostomi</taxon>
        <taxon>Actinopterygii</taxon>
        <taxon>Neopterygii</taxon>
        <taxon>Teleostei</taxon>
        <taxon>Neoteleostei</taxon>
        <taxon>Acanthomorphata</taxon>
        <taxon>Gobiaria</taxon>
        <taxon>Gobiiformes</taxon>
        <taxon>Gobioidei</taxon>
        <taxon>Gobiidae</taxon>
        <taxon>Gobionellinae</taxon>
        <taxon>Mugilogobius</taxon>
    </lineage>
</organism>
<protein>
    <submittedName>
        <fullName evidence="2">Uncharacterized protein</fullName>
    </submittedName>
</protein>
<sequence length="99" mass="10612">MIREIPAPSSSSAHVTNKEQNGVVAIATQRLPRINETAVPPPPVAGLARARCCTPMLPPPGADSTRIQVKPTFPPTSRISRRSLQVCRAARSYGSERSP</sequence>
<reference evidence="3" key="1">
    <citation type="submission" date="2024-04" db="EMBL/GenBank/DDBJ databases">
        <title>Salinicola lusitanus LLJ914,a marine bacterium isolated from the Okinawa Trough.</title>
        <authorList>
            <person name="Li J."/>
        </authorList>
    </citation>
    <scope>NUCLEOTIDE SEQUENCE [LARGE SCALE GENOMIC DNA]</scope>
</reference>
<dbReference type="EMBL" id="JBBPFD010000007">
    <property type="protein sequence ID" value="KAK7919194.1"/>
    <property type="molecule type" value="Genomic_DNA"/>
</dbReference>
<accession>A0AAW0PHW9</accession>
<feature type="compositionally biased region" description="Polar residues" evidence="1">
    <location>
        <begin position="8"/>
        <end position="20"/>
    </location>
</feature>
<evidence type="ECO:0000313" key="2">
    <source>
        <dbReference type="EMBL" id="KAK7919194.1"/>
    </source>
</evidence>
<evidence type="ECO:0000313" key="3">
    <source>
        <dbReference type="Proteomes" id="UP001460270"/>
    </source>
</evidence>
<name>A0AAW0PHW9_9GOBI</name>
<gene>
    <name evidence="2" type="ORF">WMY93_010478</name>
</gene>